<dbReference type="Pfam" id="PF00293">
    <property type="entry name" value="NUDIX"/>
    <property type="match status" value="1"/>
</dbReference>
<dbReference type="InterPro" id="IPR020084">
    <property type="entry name" value="NUDIX_hydrolase_CS"/>
</dbReference>
<organism evidence="4 5">
    <name type="scientific">Paenibacillus eucommiae</name>
    <dbReference type="NCBI Taxonomy" id="1355755"/>
    <lineage>
        <taxon>Bacteria</taxon>
        <taxon>Bacillati</taxon>
        <taxon>Bacillota</taxon>
        <taxon>Bacilli</taxon>
        <taxon>Bacillales</taxon>
        <taxon>Paenibacillaceae</taxon>
        <taxon>Paenibacillus</taxon>
    </lineage>
</organism>
<keyword evidence="5" id="KW-1185">Reference proteome</keyword>
<evidence type="ECO:0000313" key="4">
    <source>
        <dbReference type="EMBL" id="MBP1989813.1"/>
    </source>
</evidence>
<dbReference type="EMBL" id="JAGGLB010000003">
    <property type="protein sequence ID" value="MBP1989813.1"/>
    <property type="molecule type" value="Genomic_DNA"/>
</dbReference>
<evidence type="ECO:0000256" key="2">
    <source>
        <dbReference type="RuleBase" id="RU003476"/>
    </source>
</evidence>
<comment type="similarity">
    <text evidence="2">Belongs to the Nudix hydrolase family.</text>
</comment>
<evidence type="ECO:0000259" key="3">
    <source>
        <dbReference type="PROSITE" id="PS51462"/>
    </source>
</evidence>
<dbReference type="InterPro" id="IPR020476">
    <property type="entry name" value="Nudix_hydrolase"/>
</dbReference>
<proteinExistence type="inferred from homology"/>
<comment type="caution">
    <text evidence="4">The sequence shown here is derived from an EMBL/GenBank/DDBJ whole genome shotgun (WGS) entry which is preliminary data.</text>
</comment>
<dbReference type="PROSITE" id="PS51462">
    <property type="entry name" value="NUDIX"/>
    <property type="match status" value="1"/>
</dbReference>
<gene>
    <name evidence="4" type="ORF">J2Z66_001411</name>
</gene>
<accession>A0ABS4IQG4</accession>
<keyword evidence="1 2" id="KW-0378">Hydrolase</keyword>
<reference evidence="4 5" key="1">
    <citation type="submission" date="2021-03" db="EMBL/GenBank/DDBJ databases">
        <title>Genomic Encyclopedia of Type Strains, Phase IV (KMG-IV): sequencing the most valuable type-strain genomes for metagenomic binning, comparative biology and taxonomic classification.</title>
        <authorList>
            <person name="Goeker M."/>
        </authorList>
    </citation>
    <scope>NUCLEOTIDE SEQUENCE [LARGE SCALE GENOMIC DNA]</scope>
    <source>
        <strain evidence="4 5">DSM 26048</strain>
    </source>
</reference>
<protein>
    <submittedName>
        <fullName evidence="4">8-oxo-dGTP pyrophosphatase MutT (NUDIX family)</fullName>
    </submittedName>
</protein>
<evidence type="ECO:0000313" key="5">
    <source>
        <dbReference type="Proteomes" id="UP001519287"/>
    </source>
</evidence>
<dbReference type="Gene3D" id="3.90.79.10">
    <property type="entry name" value="Nucleoside Triphosphate Pyrophosphohydrolase"/>
    <property type="match status" value="1"/>
</dbReference>
<sequence length="113" mass="13196">MARDRVCGAIIRDESILMVRIADEDKEFWTLPGGGIEYNETQEEAVIREVKEEVNLDVRVKLKLFEMEYVHGMDYCFLCETINNEQPQLGHDPELLRSEGNTNEIRDAFFNRV</sequence>
<dbReference type="PANTHER" id="PTHR43736">
    <property type="entry name" value="ADP-RIBOSE PYROPHOSPHATASE"/>
    <property type="match status" value="1"/>
</dbReference>
<dbReference type="SUPFAM" id="SSF55811">
    <property type="entry name" value="Nudix"/>
    <property type="match status" value="1"/>
</dbReference>
<dbReference type="InterPro" id="IPR015797">
    <property type="entry name" value="NUDIX_hydrolase-like_dom_sf"/>
</dbReference>
<dbReference type="PANTHER" id="PTHR43736:SF2">
    <property type="entry name" value="MUTT_NUDIX FAMILY PROTEIN"/>
    <property type="match status" value="1"/>
</dbReference>
<evidence type="ECO:0000256" key="1">
    <source>
        <dbReference type="ARBA" id="ARBA00022801"/>
    </source>
</evidence>
<dbReference type="Proteomes" id="UP001519287">
    <property type="component" value="Unassembled WGS sequence"/>
</dbReference>
<name>A0ABS4IQG4_9BACL</name>
<dbReference type="InterPro" id="IPR000086">
    <property type="entry name" value="NUDIX_hydrolase_dom"/>
</dbReference>
<feature type="domain" description="Nudix hydrolase" evidence="3">
    <location>
        <begin position="1"/>
        <end position="113"/>
    </location>
</feature>
<dbReference type="PRINTS" id="PR00502">
    <property type="entry name" value="NUDIXFAMILY"/>
</dbReference>
<dbReference type="RefSeq" id="WP_209970608.1">
    <property type="nucleotide sequence ID" value="NZ_JAGGLB010000003.1"/>
</dbReference>
<dbReference type="PROSITE" id="PS00893">
    <property type="entry name" value="NUDIX_BOX"/>
    <property type="match status" value="1"/>
</dbReference>